<dbReference type="GO" id="GO:0043565">
    <property type="term" value="F:sequence-specific DNA binding"/>
    <property type="evidence" value="ECO:0007669"/>
    <property type="project" value="InterPro"/>
</dbReference>
<protein>
    <submittedName>
        <fullName evidence="3">Lrp/AsnC family transcriptional regulator</fullName>
    </submittedName>
</protein>
<dbReference type="EMBL" id="SRYW01000008">
    <property type="protein sequence ID" value="TGY33814.1"/>
    <property type="molecule type" value="Genomic_DNA"/>
</dbReference>
<dbReference type="Gene3D" id="1.10.10.10">
    <property type="entry name" value="Winged helix-like DNA-binding domain superfamily/Winged helix DNA-binding domain"/>
    <property type="match status" value="1"/>
</dbReference>
<dbReference type="InterPro" id="IPR000485">
    <property type="entry name" value="AsnC-type_HTH_dom"/>
</dbReference>
<evidence type="ECO:0000313" key="4">
    <source>
        <dbReference type="Proteomes" id="UP000306631"/>
    </source>
</evidence>
<accession>A0A4S2D130</accession>
<dbReference type="InterPro" id="IPR036390">
    <property type="entry name" value="WH_DNA-bd_sf"/>
</dbReference>
<evidence type="ECO:0000259" key="2">
    <source>
        <dbReference type="Pfam" id="PF13404"/>
    </source>
</evidence>
<name>A0A4S2D130_STEMA</name>
<dbReference type="RefSeq" id="WP_136005078.1">
    <property type="nucleotide sequence ID" value="NZ_SRYW01000008.1"/>
</dbReference>
<feature type="region of interest" description="Disordered" evidence="1">
    <location>
        <begin position="1"/>
        <end position="33"/>
    </location>
</feature>
<dbReference type="InterPro" id="IPR036388">
    <property type="entry name" value="WH-like_DNA-bd_sf"/>
</dbReference>
<dbReference type="OrthoDB" id="8590699at2"/>
<feature type="compositionally biased region" description="Basic and acidic residues" evidence="1">
    <location>
        <begin position="1"/>
        <end position="11"/>
    </location>
</feature>
<dbReference type="Proteomes" id="UP000306631">
    <property type="component" value="Unassembled WGS sequence"/>
</dbReference>
<feature type="domain" description="HTH asnC-type" evidence="2">
    <location>
        <begin position="8"/>
        <end position="48"/>
    </location>
</feature>
<dbReference type="Pfam" id="PF13404">
    <property type="entry name" value="HTH_AsnC-type"/>
    <property type="match status" value="1"/>
</dbReference>
<evidence type="ECO:0000313" key="3">
    <source>
        <dbReference type="EMBL" id="TGY33814.1"/>
    </source>
</evidence>
<evidence type="ECO:0000256" key="1">
    <source>
        <dbReference type="SAM" id="MobiDB-lite"/>
    </source>
</evidence>
<sequence>MTAAHRPDGFDRAIPAILQRDNATPPRRTTDVVHLSAPAAQRRIKRLQETGILRARRGQDVPLRRRRQGTRVKWMVIRIGLPSWLKNALDSVIRSRSAATV</sequence>
<organism evidence="3 4">
    <name type="scientific">Stenotrophomonas maltophilia</name>
    <name type="common">Pseudomonas maltophilia</name>
    <name type="synonym">Xanthomonas maltophilia</name>
    <dbReference type="NCBI Taxonomy" id="40324"/>
    <lineage>
        <taxon>Bacteria</taxon>
        <taxon>Pseudomonadati</taxon>
        <taxon>Pseudomonadota</taxon>
        <taxon>Gammaproteobacteria</taxon>
        <taxon>Lysobacterales</taxon>
        <taxon>Lysobacteraceae</taxon>
        <taxon>Stenotrophomonas</taxon>
        <taxon>Stenotrophomonas maltophilia group</taxon>
    </lineage>
</organism>
<proteinExistence type="predicted"/>
<reference evidence="3 4" key="1">
    <citation type="submission" date="2019-04" db="EMBL/GenBank/DDBJ databases">
        <title>Microbes associate with the intestines of laboratory mice.</title>
        <authorList>
            <person name="Navarre W."/>
            <person name="Wong E."/>
            <person name="Huang K."/>
            <person name="Tropini C."/>
            <person name="Ng K."/>
            <person name="Yu B."/>
        </authorList>
    </citation>
    <scope>NUCLEOTIDE SEQUENCE [LARGE SCALE GENOMIC DNA]</scope>
    <source>
        <strain evidence="3 4">NM62_B4-13</strain>
    </source>
</reference>
<comment type="caution">
    <text evidence="3">The sequence shown here is derived from an EMBL/GenBank/DDBJ whole genome shotgun (WGS) entry which is preliminary data.</text>
</comment>
<dbReference type="SUPFAM" id="SSF46785">
    <property type="entry name" value="Winged helix' DNA-binding domain"/>
    <property type="match status" value="1"/>
</dbReference>
<gene>
    <name evidence="3" type="ORF">E5352_10560</name>
</gene>
<dbReference type="AlphaFoldDB" id="A0A4S2D130"/>